<dbReference type="GO" id="GO:0005524">
    <property type="term" value="F:ATP binding"/>
    <property type="evidence" value="ECO:0007669"/>
    <property type="project" value="UniProtKB-KW"/>
</dbReference>
<organism evidence="6 7">
    <name type="scientific">Sporobacter termitidis DSM 10068</name>
    <dbReference type="NCBI Taxonomy" id="1123282"/>
    <lineage>
        <taxon>Bacteria</taxon>
        <taxon>Bacillati</taxon>
        <taxon>Bacillota</taxon>
        <taxon>Clostridia</taxon>
        <taxon>Eubacteriales</taxon>
        <taxon>Oscillospiraceae</taxon>
        <taxon>Sporobacter</taxon>
    </lineage>
</organism>
<accession>A0A1M5TMR7</accession>
<dbReference type="InterPro" id="IPR050763">
    <property type="entry name" value="ABC_transporter_ATP-binding"/>
</dbReference>
<sequence length="323" mass="35163">MNCMLIFDNTWYCTEGVKYLSNIIEVTGLKKSYGSVAAVKGIDFYVESGKIFAFLGPNGAGKSTTIDIICTFLRQDAGHVMVDGHILGRDDGAIRAAIGAVFQDNLLDGLLTVEENLKTRGGFYGLRGRALDDAAARAARITGITDILRRPYGKLSGGQRRRCDISRALVHMPKILFLDEPTTGLDPQTRKNVWETITALQKETGMTVFLTTHYMEEAAGADYVIIIDDGAIAAKGTPSELKERYTSDKLSLVCRDAAAVRSRLDAQQLRYEAVADQVVIPVPSTLAALPIVNQFTGLITGFEVTKGTMDDAFIAVTGKEIRE</sequence>
<proteinExistence type="inferred from homology"/>
<dbReference type="SMART" id="SM00382">
    <property type="entry name" value="AAA"/>
    <property type="match status" value="1"/>
</dbReference>
<evidence type="ECO:0000256" key="2">
    <source>
        <dbReference type="ARBA" id="ARBA00022448"/>
    </source>
</evidence>
<dbReference type="PANTHER" id="PTHR42711:SF5">
    <property type="entry name" value="ABC TRANSPORTER ATP-BINDING PROTEIN NATA"/>
    <property type="match status" value="1"/>
</dbReference>
<reference evidence="6 7" key="1">
    <citation type="submission" date="2016-11" db="EMBL/GenBank/DDBJ databases">
        <authorList>
            <person name="Jaros S."/>
            <person name="Januszkiewicz K."/>
            <person name="Wedrychowicz H."/>
        </authorList>
    </citation>
    <scope>NUCLEOTIDE SEQUENCE [LARGE SCALE GENOMIC DNA]</scope>
    <source>
        <strain evidence="6 7">DSM 10068</strain>
    </source>
</reference>
<dbReference type="InterPro" id="IPR027417">
    <property type="entry name" value="P-loop_NTPase"/>
</dbReference>
<evidence type="ECO:0000259" key="5">
    <source>
        <dbReference type="PROSITE" id="PS50893"/>
    </source>
</evidence>
<dbReference type="Pfam" id="PF00005">
    <property type="entry name" value="ABC_tran"/>
    <property type="match status" value="1"/>
</dbReference>
<keyword evidence="3" id="KW-0547">Nucleotide-binding</keyword>
<evidence type="ECO:0000256" key="4">
    <source>
        <dbReference type="ARBA" id="ARBA00022840"/>
    </source>
</evidence>
<keyword evidence="4 6" id="KW-0067">ATP-binding</keyword>
<dbReference type="STRING" id="1123282.SAMN02745823_00158"/>
<gene>
    <name evidence="6" type="ORF">SAMN02745823_00158</name>
</gene>
<comment type="similarity">
    <text evidence="1">Belongs to the ABC transporter superfamily.</text>
</comment>
<dbReference type="InterPro" id="IPR003439">
    <property type="entry name" value="ABC_transporter-like_ATP-bd"/>
</dbReference>
<dbReference type="AlphaFoldDB" id="A0A1M5TMR7"/>
<evidence type="ECO:0000313" key="7">
    <source>
        <dbReference type="Proteomes" id="UP000183995"/>
    </source>
</evidence>
<feature type="domain" description="ABC transporter" evidence="5">
    <location>
        <begin position="24"/>
        <end position="254"/>
    </location>
</feature>
<dbReference type="EMBL" id="FQXV01000001">
    <property type="protein sequence ID" value="SHH52105.1"/>
    <property type="molecule type" value="Genomic_DNA"/>
</dbReference>
<keyword evidence="7" id="KW-1185">Reference proteome</keyword>
<dbReference type="SUPFAM" id="SSF52540">
    <property type="entry name" value="P-loop containing nucleoside triphosphate hydrolases"/>
    <property type="match status" value="1"/>
</dbReference>
<evidence type="ECO:0000256" key="1">
    <source>
        <dbReference type="ARBA" id="ARBA00005417"/>
    </source>
</evidence>
<dbReference type="Gene3D" id="3.40.50.300">
    <property type="entry name" value="P-loop containing nucleotide triphosphate hydrolases"/>
    <property type="match status" value="1"/>
</dbReference>
<keyword evidence="2" id="KW-0813">Transport</keyword>
<dbReference type="InterPro" id="IPR003593">
    <property type="entry name" value="AAA+_ATPase"/>
</dbReference>
<dbReference type="PROSITE" id="PS50893">
    <property type="entry name" value="ABC_TRANSPORTER_2"/>
    <property type="match status" value="1"/>
</dbReference>
<evidence type="ECO:0000256" key="3">
    <source>
        <dbReference type="ARBA" id="ARBA00022741"/>
    </source>
</evidence>
<protein>
    <submittedName>
        <fullName evidence="6">Multidrug/hemolysin transport system ATP-binding protein</fullName>
    </submittedName>
</protein>
<dbReference type="GO" id="GO:0016887">
    <property type="term" value="F:ATP hydrolysis activity"/>
    <property type="evidence" value="ECO:0007669"/>
    <property type="project" value="InterPro"/>
</dbReference>
<name>A0A1M5TMR7_9FIRM</name>
<dbReference type="Proteomes" id="UP000183995">
    <property type="component" value="Unassembled WGS sequence"/>
</dbReference>
<evidence type="ECO:0000313" key="6">
    <source>
        <dbReference type="EMBL" id="SHH52105.1"/>
    </source>
</evidence>
<dbReference type="PANTHER" id="PTHR42711">
    <property type="entry name" value="ABC TRANSPORTER ATP-BINDING PROTEIN"/>
    <property type="match status" value="1"/>
</dbReference>